<gene>
    <name evidence="2" type="ORF">B9Z19DRAFT_1080376</name>
</gene>
<feature type="compositionally biased region" description="Basic and acidic residues" evidence="1">
    <location>
        <begin position="83"/>
        <end position="106"/>
    </location>
</feature>
<dbReference type="InterPro" id="IPR025332">
    <property type="entry name" value="DUF4238"/>
</dbReference>
<dbReference type="OrthoDB" id="5340163at2759"/>
<dbReference type="EMBL" id="NESQ01000075">
    <property type="protein sequence ID" value="PUU80013.1"/>
    <property type="molecule type" value="Genomic_DNA"/>
</dbReference>
<name>A0A2T6ZWZ7_TUBBO</name>
<organism evidence="2 3">
    <name type="scientific">Tuber borchii</name>
    <name type="common">White truffle</name>
    <dbReference type="NCBI Taxonomy" id="42251"/>
    <lineage>
        <taxon>Eukaryota</taxon>
        <taxon>Fungi</taxon>
        <taxon>Dikarya</taxon>
        <taxon>Ascomycota</taxon>
        <taxon>Pezizomycotina</taxon>
        <taxon>Pezizomycetes</taxon>
        <taxon>Pezizales</taxon>
        <taxon>Tuberaceae</taxon>
        <taxon>Tuber</taxon>
    </lineage>
</organism>
<dbReference type="Proteomes" id="UP000244722">
    <property type="component" value="Unassembled WGS sequence"/>
</dbReference>
<reference evidence="2 3" key="1">
    <citation type="submission" date="2017-04" db="EMBL/GenBank/DDBJ databases">
        <title>Draft genome sequence of Tuber borchii Vittad., a whitish edible truffle.</title>
        <authorList>
            <consortium name="DOE Joint Genome Institute"/>
            <person name="Murat C."/>
            <person name="Kuo A."/>
            <person name="Barry K.W."/>
            <person name="Clum A."/>
            <person name="Dockter R.B."/>
            <person name="Fauchery L."/>
            <person name="Iotti M."/>
            <person name="Kohler A."/>
            <person name="Labutti K."/>
            <person name="Lindquist E.A."/>
            <person name="Lipzen A."/>
            <person name="Ohm R.A."/>
            <person name="Wang M."/>
            <person name="Grigoriev I.V."/>
            <person name="Zambonelli A."/>
            <person name="Martin F.M."/>
        </authorList>
    </citation>
    <scope>NUCLEOTIDE SEQUENCE [LARGE SCALE GENOMIC DNA]</scope>
    <source>
        <strain evidence="2 3">Tbo3840</strain>
    </source>
</reference>
<sequence>MIRTAPNPMLEEKEQYHHYIPRFVLRAFAAQPQPNYDEPTPPAQKSKKQRKKKPAKTTAVDAEDPKGVENDSPDEVAPSNATKEPELRVETEVIKDTGKPKSHKPRFDPSMDPYIKFYDLESGVLDYAKVGRSYGIPDMYKDVDHERAYHVEELLSKLESDAARIYHRIKNDHESGKCNFSVTRKDLNLLRKFLFVMMYRRHGFWSKYTGTIDTYEHNDRDMLIEFLKERSITDLRQVWLIGLEVIVRTEIDADGEWLQTIGREIFEGDANMYVFHMRESYMAFCEPQSSGDEFIITDNGFGIFEGPVVFDPPYLQSTGADSLPPRLGDPVYTELHKLAPLSPRLILILRSNYLRDEPIWEKKRNKLNQLDPGRYSDSVLQDLPIKPPKIHYWLLLKKSKPVYTLEDEFFFEIYKVKTEQVHVINTIMLQEAVRSITWVSDESFVRSLRSFLENPKFMLTLSLAVFREFEPFMALRSQKERLLSLWDKPYPTEGMRPLEELYKINEPLKKAEYLQPYYKLGGAPELFPYDSHQAELLIQFRSFIADHCGPSIPWRNKVNKAKIKFMSTFHPRIVWFHVRMWKVKANRIQRGLQHSPVTDGDYDILDESGSEDLIANLVDYLPFRLLSRLMLETTLKGMLRRDRREKQTAQRASKEELESGMIFQEMDLMSQFGGFGGSWSLVGTPYHFEPVDFCDPFKPDIPPDLLYKFYMQDLILRSNLRGRMENMILGTRGTPEVYGWLSQLLWDHLYQIPASLPG</sequence>
<feature type="compositionally biased region" description="Basic residues" evidence="1">
    <location>
        <begin position="45"/>
        <end position="55"/>
    </location>
</feature>
<evidence type="ECO:0000256" key="1">
    <source>
        <dbReference type="SAM" id="MobiDB-lite"/>
    </source>
</evidence>
<dbReference type="Pfam" id="PF14022">
    <property type="entry name" value="DUF4238"/>
    <property type="match status" value="1"/>
</dbReference>
<evidence type="ECO:0000313" key="3">
    <source>
        <dbReference type="Proteomes" id="UP000244722"/>
    </source>
</evidence>
<accession>A0A2T6ZWZ7</accession>
<evidence type="ECO:0000313" key="2">
    <source>
        <dbReference type="EMBL" id="PUU80013.1"/>
    </source>
</evidence>
<dbReference type="STRING" id="42251.A0A2T6ZWZ7"/>
<feature type="region of interest" description="Disordered" evidence="1">
    <location>
        <begin position="30"/>
        <end position="106"/>
    </location>
</feature>
<proteinExistence type="predicted"/>
<dbReference type="AlphaFoldDB" id="A0A2T6ZWZ7"/>
<comment type="caution">
    <text evidence="2">The sequence shown here is derived from an EMBL/GenBank/DDBJ whole genome shotgun (WGS) entry which is preliminary data.</text>
</comment>
<protein>
    <submittedName>
        <fullName evidence="2">Uncharacterized protein</fullName>
    </submittedName>
</protein>
<keyword evidence="3" id="KW-1185">Reference proteome</keyword>